<dbReference type="GO" id="GO:0004672">
    <property type="term" value="F:protein kinase activity"/>
    <property type="evidence" value="ECO:0007669"/>
    <property type="project" value="InterPro"/>
</dbReference>
<dbReference type="PROSITE" id="PS00678">
    <property type="entry name" value="WD_REPEATS_1"/>
    <property type="match status" value="1"/>
</dbReference>
<evidence type="ECO:0000313" key="6">
    <source>
        <dbReference type="EMBL" id="GKU96713.1"/>
    </source>
</evidence>
<evidence type="ECO:0000259" key="5">
    <source>
        <dbReference type="SMART" id="SM00220"/>
    </source>
</evidence>
<sequence length="1012" mass="112020">MEQEGGEAAAAAAAAAAASNRVGRTTLLRKECTLNSDGNIRTELPRTHESVRSKWGVNLPHCYAVADPGKDLSKHVTSVTGSAPPCPSSSSTMNHTEAEIVVKEKTAENFRNQKLILSNNSHCSSRQGQIGFQYRSEIASRFKALHGDLVSKNMQLAAMTTWKQNLNPLFIRGIYQKPGGISACLKDEGSNTPTLPTNVLPIGTTQLKNSPTSGFSQLFLKKCLKGKGTINTEPETNCPSSKNELLYSDGLDRSADESFCNGINLRELLNSSSSRRDKAESLFLFRLIVEFVDSAHSQGVVLQDLRASCFKVLPSDRIIYTGSSANFELNRKRPLEEDMHSNSDLGANQLKLNQDMHSLGLPSSCAFKAKVGSKICTHVTGPQHPNCAQNQPRNFSYPSTSVTRLQPSVSATVELEKKWYASPEELNGRGFTFLSNVYGLGVLLFELLCCFESWEVHSQAMLDLHYRILPPNFLSGNPEEAGFCLWLLHPEPSSRPTTREILQSDFICKSQDSVCQDDLSAFTSDDSSEPALLLHFLTTLEEQKMKDASKLVYHISFLEEDIKDVERGHLLRTAADFSHLKYKHSDAKWFDDSQSSIAHFDSTVESHMNNGSLMRNISKLEDAYFSMRSQIHRTKTDDAACFGKGSQKKGDKWSEAQSETGGLSMDQKPMKPLGAFFEGLCKFARYSKFEVCGAIRNGDLLNSPNVICSISLDRDEDFIAAAGISKKIKIFEFGAFIKDSIDIHYPVVEMSNKSKLSCVCWNNYIRNYLASTDYDGVVQMWDTGTGRGFCQYLEHQKRAWSVDFSQADPTRFASGSDDCSVKLWSINDRNSLGTIWSHANVCCLQFSTFSSHLLAFGSADYKVNCYDLRHVRIPLCTLSGHEKAISYVKFLDSRTLVSASTDNTLKLWDLNKTSSAGSSSNACCLTFSGHTNEKNFVGLSALDGYIACGSETNEVFCYYKSLPMPITSHKFGGVNEVVDDNGQFVSSVCWRRKSNMLVAANSAGSIELLKMV</sequence>
<feature type="region of interest" description="Disordered" evidence="4">
    <location>
        <begin position="645"/>
        <end position="664"/>
    </location>
</feature>
<dbReference type="Gene3D" id="2.130.10.10">
    <property type="entry name" value="YVTN repeat-like/Quinoprotein amine dehydrogenase"/>
    <property type="match status" value="1"/>
</dbReference>
<dbReference type="InterPro" id="IPR001680">
    <property type="entry name" value="WD40_rpt"/>
</dbReference>
<dbReference type="InterPro" id="IPR015943">
    <property type="entry name" value="WD40/YVTN_repeat-like_dom_sf"/>
</dbReference>
<proteinExistence type="predicted"/>
<dbReference type="InterPro" id="IPR011009">
    <property type="entry name" value="Kinase-like_dom_sf"/>
</dbReference>
<dbReference type="Proteomes" id="UP001054252">
    <property type="component" value="Unassembled WGS sequence"/>
</dbReference>
<gene>
    <name evidence="6" type="ORF">SLEP1_g9919</name>
</gene>
<dbReference type="InterPro" id="IPR036322">
    <property type="entry name" value="WD40_repeat_dom_sf"/>
</dbReference>
<reference evidence="6 7" key="1">
    <citation type="journal article" date="2021" name="Commun. Biol.">
        <title>The genome of Shorea leprosula (Dipterocarpaceae) highlights the ecological relevance of drought in aseasonal tropical rainforests.</title>
        <authorList>
            <person name="Ng K.K.S."/>
            <person name="Kobayashi M.J."/>
            <person name="Fawcett J.A."/>
            <person name="Hatakeyama M."/>
            <person name="Paape T."/>
            <person name="Ng C.H."/>
            <person name="Ang C.C."/>
            <person name="Tnah L.H."/>
            <person name="Lee C.T."/>
            <person name="Nishiyama T."/>
            <person name="Sese J."/>
            <person name="O'Brien M.J."/>
            <person name="Copetti D."/>
            <person name="Mohd Noor M.I."/>
            <person name="Ong R.C."/>
            <person name="Putra M."/>
            <person name="Sireger I.Z."/>
            <person name="Indrioko S."/>
            <person name="Kosugi Y."/>
            <person name="Izuno A."/>
            <person name="Isagi Y."/>
            <person name="Lee S.L."/>
            <person name="Shimizu K.K."/>
        </authorList>
    </citation>
    <scope>NUCLEOTIDE SEQUENCE [LARGE SCALE GENOMIC DNA]</scope>
    <source>
        <strain evidence="6">214</strain>
    </source>
</reference>
<dbReference type="PANTHER" id="PTHR44218:SF6">
    <property type="entry name" value="PROTEIN SUPPRESSOR OF PHYA-105 1"/>
    <property type="match status" value="1"/>
</dbReference>
<dbReference type="PRINTS" id="PR00320">
    <property type="entry name" value="GPROTEINBRPT"/>
</dbReference>
<dbReference type="Gene3D" id="1.10.510.10">
    <property type="entry name" value="Transferase(Phosphotransferase) domain 1"/>
    <property type="match status" value="1"/>
</dbReference>
<keyword evidence="7" id="KW-1185">Reference proteome</keyword>
<name>A0AAV5I6F0_9ROSI</name>
<evidence type="ECO:0000256" key="2">
    <source>
        <dbReference type="ARBA" id="ARBA00022737"/>
    </source>
</evidence>
<evidence type="ECO:0000256" key="4">
    <source>
        <dbReference type="SAM" id="MobiDB-lite"/>
    </source>
</evidence>
<dbReference type="SUPFAM" id="SSF50978">
    <property type="entry name" value="WD40 repeat-like"/>
    <property type="match status" value="1"/>
</dbReference>
<organism evidence="6 7">
    <name type="scientific">Rubroshorea leprosula</name>
    <dbReference type="NCBI Taxonomy" id="152421"/>
    <lineage>
        <taxon>Eukaryota</taxon>
        <taxon>Viridiplantae</taxon>
        <taxon>Streptophyta</taxon>
        <taxon>Embryophyta</taxon>
        <taxon>Tracheophyta</taxon>
        <taxon>Spermatophyta</taxon>
        <taxon>Magnoliopsida</taxon>
        <taxon>eudicotyledons</taxon>
        <taxon>Gunneridae</taxon>
        <taxon>Pentapetalae</taxon>
        <taxon>rosids</taxon>
        <taxon>malvids</taxon>
        <taxon>Malvales</taxon>
        <taxon>Dipterocarpaceae</taxon>
        <taxon>Rubroshorea</taxon>
    </lineage>
</organism>
<dbReference type="SMART" id="SM00320">
    <property type="entry name" value="WD40"/>
    <property type="match status" value="7"/>
</dbReference>
<feature type="repeat" description="WD" evidence="3">
    <location>
        <begin position="878"/>
        <end position="918"/>
    </location>
</feature>
<feature type="repeat" description="WD" evidence="3">
    <location>
        <begin position="792"/>
        <end position="834"/>
    </location>
</feature>
<dbReference type="InterPro" id="IPR044630">
    <property type="entry name" value="SPA1/2/3/4"/>
</dbReference>
<dbReference type="AlphaFoldDB" id="A0AAV5I6F0"/>
<accession>A0AAV5I6F0</accession>
<dbReference type="PROSITE" id="PS50082">
    <property type="entry name" value="WD_REPEATS_2"/>
    <property type="match status" value="2"/>
</dbReference>
<dbReference type="Pfam" id="PF00400">
    <property type="entry name" value="WD40"/>
    <property type="match status" value="2"/>
</dbReference>
<dbReference type="InterPro" id="IPR019775">
    <property type="entry name" value="WD40_repeat_CS"/>
</dbReference>
<evidence type="ECO:0000256" key="3">
    <source>
        <dbReference type="PROSITE-ProRule" id="PRU00221"/>
    </source>
</evidence>
<feature type="domain" description="Protein kinase" evidence="5">
    <location>
        <begin position="132"/>
        <end position="507"/>
    </location>
</feature>
<dbReference type="SUPFAM" id="SSF56112">
    <property type="entry name" value="Protein kinase-like (PK-like)"/>
    <property type="match status" value="1"/>
</dbReference>
<dbReference type="InterPro" id="IPR020472">
    <property type="entry name" value="WD40_PAC1"/>
</dbReference>
<comment type="caution">
    <text evidence="6">The sequence shown here is derived from an EMBL/GenBank/DDBJ whole genome shotgun (WGS) entry which is preliminary data.</text>
</comment>
<dbReference type="PROSITE" id="PS50294">
    <property type="entry name" value="WD_REPEATS_REGION"/>
    <property type="match status" value="1"/>
</dbReference>
<feature type="region of interest" description="Disordered" evidence="4">
    <location>
        <begin position="75"/>
        <end position="94"/>
    </location>
</feature>
<dbReference type="GO" id="GO:0009640">
    <property type="term" value="P:photomorphogenesis"/>
    <property type="evidence" value="ECO:0007669"/>
    <property type="project" value="InterPro"/>
</dbReference>
<dbReference type="PANTHER" id="PTHR44218">
    <property type="entry name" value="PROTEIN SPA1-RELATED 2"/>
    <property type="match status" value="1"/>
</dbReference>
<dbReference type="SMART" id="SM00220">
    <property type="entry name" value="S_TKc"/>
    <property type="match status" value="1"/>
</dbReference>
<keyword evidence="1 3" id="KW-0853">WD repeat</keyword>
<evidence type="ECO:0000313" key="7">
    <source>
        <dbReference type="Proteomes" id="UP001054252"/>
    </source>
</evidence>
<protein>
    <recommendedName>
        <fullName evidence="5">Protein kinase domain-containing protein</fullName>
    </recommendedName>
</protein>
<keyword evidence="2" id="KW-0677">Repeat</keyword>
<dbReference type="EMBL" id="BPVZ01000010">
    <property type="protein sequence ID" value="GKU96713.1"/>
    <property type="molecule type" value="Genomic_DNA"/>
</dbReference>
<evidence type="ECO:0000256" key="1">
    <source>
        <dbReference type="ARBA" id="ARBA00022574"/>
    </source>
</evidence>
<dbReference type="GO" id="GO:0005524">
    <property type="term" value="F:ATP binding"/>
    <property type="evidence" value="ECO:0007669"/>
    <property type="project" value="InterPro"/>
</dbReference>
<dbReference type="InterPro" id="IPR000719">
    <property type="entry name" value="Prot_kinase_dom"/>
</dbReference>